<evidence type="ECO:0000313" key="1">
    <source>
        <dbReference type="EMBL" id="RKK11958.1"/>
    </source>
</evidence>
<proteinExistence type="predicted"/>
<sequence>MSYTGPQDELKGMPIAICASCISLSFYSAPKYAAAIDYTKFSSTASSRSILMLNFATAAGSAASGTI</sequence>
<organism evidence="1 2">
    <name type="scientific">Fusarium oxysporum f. sp. cepae</name>
    <dbReference type="NCBI Taxonomy" id="396571"/>
    <lineage>
        <taxon>Eukaryota</taxon>
        <taxon>Fungi</taxon>
        <taxon>Dikarya</taxon>
        <taxon>Ascomycota</taxon>
        <taxon>Pezizomycotina</taxon>
        <taxon>Sordariomycetes</taxon>
        <taxon>Hypocreomycetidae</taxon>
        <taxon>Hypocreales</taxon>
        <taxon>Nectriaceae</taxon>
        <taxon>Fusarium</taxon>
        <taxon>Fusarium oxysporum species complex</taxon>
    </lineage>
</organism>
<name>A0A3L6N5D3_FUSOX</name>
<accession>A0A3L6N5D3</accession>
<comment type="caution">
    <text evidence="1">The sequence shown here is derived from an EMBL/GenBank/DDBJ whole genome shotgun (WGS) entry which is preliminary data.</text>
</comment>
<dbReference type="Proteomes" id="UP000270866">
    <property type="component" value="Chromosome 11"/>
</dbReference>
<evidence type="ECO:0000313" key="2">
    <source>
        <dbReference type="Proteomes" id="UP000270866"/>
    </source>
</evidence>
<dbReference type="EMBL" id="MRCU01000009">
    <property type="protein sequence ID" value="RKK11958.1"/>
    <property type="molecule type" value="Genomic_DNA"/>
</dbReference>
<protein>
    <submittedName>
        <fullName evidence="1">Uncharacterized protein</fullName>
    </submittedName>
</protein>
<reference evidence="1 2" key="1">
    <citation type="journal article" date="2018" name="Sci. Rep.">
        <title>Characterisation of pathogen-specific regions and novel effector candidates in Fusarium oxysporum f. sp. cepae.</title>
        <authorList>
            <person name="Armitage A.D."/>
            <person name="Taylor A."/>
            <person name="Sobczyk M.K."/>
            <person name="Baxter L."/>
            <person name="Greenfield B.P."/>
            <person name="Bates H.J."/>
            <person name="Wilson F."/>
            <person name="Jackson A.C."/>
            <person name="Ott S."/>
            <person name="Harrison R.J."/>
            <person name="Clarkson J.P."/>
        </authorList>
    </citation>
    <scope>NUCLEOTIDE SEQUENCE [LARGE SCALE GENOMIC DNA]</scope>
    <source>
        <strain evidence="1 2">FoC_Fus2</strain>
    </source>
</reference>
<dbReference type="AlphaFoldDB" id="A0A3L6N5D3"/>
<gene>
    <name evidence="1" type="ORF">BFJ65_g13836</name>
</gene>